<keyword evidence="2" id="KW-1185">Reference proteome</keyword>
<reference evidence="1" key="1">
    <citation type="journal article" date="2021" name="Nat. Commun.">
        <title>Genetic determinants of endophytism in the Arabidopsis root mycobiome.</title>
        <authorList>
            <person name="Mesny F."/>
            <person name="Miyauchi S."/>
            <person name="Thiergart T."/>
            <person name="Pickel B."/>
            <person name="Atanasova L."/>
            <person name="Karlsson M."/>
            <person name="Huettel B."/>
            <person name="Barry K.W."/>
            <person name="Haridas S."/>
            <person name="Chen C."/>
            <person name="Bauer D."/>
            <person name="Andreopoulos W."/>
            <person name="Pangilinan J."/>
            <person name="LaButti K."/>
            <person name="Riley R."/>
            <person name="Lipzen A."/>
            <person name="Clum A."/>
            <person name="Drula E."/>
            <person name="Henrissat B."/>
            <person name="Kohler A."/>
            <person name="Grigoriev I.V."/>
            <person name="Martin F.M."/>
            <person name="Hacquard S."/>
        </authorList>
    </citation>
    <scope>NUCLEOTIDE SEQUENCE</scope>
    <source>
        <strain evidence="1">FSSC 5 MPI-SDFR-AT-0091</strain>
    </source>
</reference>
<evidence type="ECO:0000313" key="2">
    <source>
        <dbReference type="Proteomes" id="UP000736672"/>
    </source>
</evidence>
<dbReference type="OrthoDB" id="4723071at2759"/>
<accession>A0A9P9JRH1</accession>
<protein>
    <submittedName>
        <fullName evidence="1">Uncharacterized protein</fullName>
    </submittedName>
</protein>
<dbReference type="EMBL" id="JAGTJS010000024">
    <property type="protein sequence ID" value="KAH7235077.1"/>
    <property type="molecule type" value="Genomic_DNA"/>
</dbReference>
<proteinExistence type="predicted"/>
<evidence type="ECO:0000313" key="1">
    <source>
        <dbReference type="EMBL" id="KAH7235077.1"/>
    </source>
</evidence>
<dbReference type="AlphaFoldDB" id="A0A9P9JRH1"/>
<organism evidence="1 2">
    <name type="scientific">Fusarium solani</name>
    <name type="common">Filamentous fungus</name>
    <dbReference type="NCBI Taxonomy" id="169388"/>
    <lineage>
        <taxon>Eukaryota</taxon>
        <taxon>Fungi</taxon>
        <taxon>Dikarya</taxon>
        <taxon>Ascomycota</taxon>
        <taxon>Pezizomycotina</taxon>
        <taxon>Sordariomycetes</taxon>
        <taxon>Hypocreomycetidae</taxon>
        <taxon>Hypocreales</taxon>
        <taxon>Nectriaceae</taxon>
        <taxon>Fusarium</taxon>
        <taxon>Fusarium solani species complex</taxon>
    </lineage>
</organism>
<comment type="caution">
    <text evidence="1">The sequence shown here is derived from an EMBL/GenBank/DDBJ whole genome shotgun (WGS) entry which is preliminary data.</text>
</comment>
<sequence length="133" mass="14558">MQHIGDSFASKVGRAQRLYYWSLLLKAALISVVDVQSDINSIGTNYDVIVHENGIDETLTKALHKPGLLDNVPSEAFMANYPGLFIQVGHREVIPHKAIMIHFKSDPTAQRIAGMMISGLFTGIGALVKLLLS</sequence>
<name>A0A9P9JRH1_FUSSL</name>
<dbReference type="Proteomes" id="UP000736672">
    <property type="component" value="Unassembled WGS sequence"/>
</dbReference>
<gene>
    <name evidence="1" type="ORF">B0J15DRAFT_554327</name>
</gene>